<keyword evidence="2" id="KW-0472">Membrane</keyword>
<feature type="compositionally biased region" description="Polar residues" evidence="1">
    <location>
        <begin position="335"/>
        <end position="344"/>
    </location>
</feature>
<dbReference type="EMBL" id="LIZY01000006">
    <property type="protein sequence ID" value="KPJ64796.1"/>
    <property type="molecule type" value="Genomic_DNA"/>
</dbReference>
<feature type="transmembrane region" description="Helical" evidence="2">
    <location>
        <begin position="39"/>
        <end position="59"/>
    </location>
</feature>
<feature type="compositionally biased region" description="Basic and acidic residues" evidence="1">
    <location>
        <begin position="318"/>
        <end position="327"/>
    </location>
</feature>
<proteinExistence type="predicted"/>
<evidence type="ECO:0000256" key="1">
    <source>
        <dbReference type="SAM" id="MobiDB-lite"/>
    </source>
</evidence>
<feature type="region of interest" description="Disordered" evidence="1">
    <location>
        <begin position="318"/>
        <end position="344"/>
    </location>
</feature>
<feature type="compositionally biased region" description="Basic residues" evidence="1">
    <location>
        <begin position="139"/>
        <end position="148"/>
    </location>
</feature>
<feature type="region of interest" description="Disordered" evidence="1">
    <location>
        <begin position="139"/>
        <end position="202"/>
    </location>
</feature>
<keyword evidence="2" id="KW-1133">Transmembrane helix</keyword>
<feature type="transmembrane region" description="Helical" evidence="2">
    <location>
        <begin position="7"/>
        <end position="27"/>
    </location>
</feature>
<accession>A0A0S7XSB7</accession>
<organism evidence="3 4">
    <name type="scientific">candidate division KD3-62 bacterium DG_56</name>
    <dbReference type="NCBI Taxonomy" id="1704032"/>
    <lineage>
        <taxon>Bacteria</taxon>
        <taxon>candidate division KD3-62</taxon>
    </lineage>
</organism>
<gene>
    <name evidence="3" type="ORF">AMK68_00475</name>
</gene>
<evidence type="ECO:0000256" key="2">
    <source>
        <dbReference type="SAM" id="Phobius"/>
    </source>
</evidence>
<dbReference type="Proteomes" id="UP000052020">
    <property type="component" value="Unassembled WGS sequence"/>
</dbReference>
<name>A0A0S7XSB7_9BACT</name>
<feature type="transmembrane region" description="Helical" evidence="2">
    <location>
        <begin position="109"/>
        <end position="129"/>
    </location>
</feature>
<evidence type="ECO:0000313" key="4">
    <source>
        <dbReference type="Proteomes" id="UP000052020"/>
    </source>
</evidence>
<dbReference type="AlphaFoldDB" id="A0A0S7XSB7"/>
<comment type="caution">
    <text evidence="3">The sequence shown here is derived from an EMBL/GenBank/DDBJ whole genome shotgun (WGS) entry which is preliminary data.</text>
</comment>
<reference evidence="3 4" key="1">
    <citation type="journal article" date="2015" name="Microbiome">
        <title>Genomic resolution of linkages in carbon, nitrogen, and sulfur cycling among widespread estuary sediment bacteria.</title>
        <authorList>
            <person name="Baker B.J."/>
            <person name="Lazar C.S."/>
            <person name="Teske A.P."/>
            <person name="Dick G.J."/>
        </authorList>
    </citation>
    <scope>NUCLEOTIDE SEQUENCE [LARGE SCALE GENOMIC DNA]</scope>
    <source>
        <strain evidence="3">DG_56</strain>
    </source>
</reference>
<keyword evidence="2" id="KW-0812">Transmembrane</keyword>
<sequence length="344" mass="36017">MRTGHTGLKVITAVAICVSGCLLLWQVQGNGTGVLLRVPGHWAAAVSLILVAAAAVSWARPLRAHLALTAVLGMLGTQFVLLLATGVALEAVQPKAPGAQLVAPLTDGLSVLIAALLAVGAWTPLRGLLGDERSRRRAQAMRARRATLSRRDLPVPQKPETEEQGFVLGVAEADSQAVSDRSRGTQTGSGGEPRAGEAAAPADLAADGDVEVPALVIFKQLHQVGAIDQSVVARVPSDLAVSIPIALVAPGLREGAVVLPISALAPYLPDHLERDGLVAEPDEMTTEPMIMLPLEIVVPQIPKEAFVLPAMPSPEWMSLEREEEHSSLESTLSLVQESDSDGLS</sequence>
<evidence type="ECO:0000313" key="3">
    <source>
        <dbReference type="EMBL" id="KPJ64796.1"/>
    </source>
</evidence>
<feature type="transmembrane region" description="Helical" evidence="2">
    <location>
        <begin position="66"/>
        <end position="89"/>
    </location>
</feature>
<protein>
    <submittedName>
        <fullName evidence="3">Uncharacterized protein</fullName>
    </submittedName>
</protein>